<dbReference type="EMBL" id="JARBHB010000001">
    <property type="protein sequence ID" value="KAJ8898002.1"/>
    <property type="molecule type" value="Genomic_DNA"/>
</dbReference>
<feature type="compositionally biased region" description="Basic and acidic residues" evidence="1">
    <location>
        <begin position="336"/>
        <end position="345"/>
    </location>
</feature>
<name>A0ABQ9IMV3_9NEOP</name>
<comment type="caution">
    <text evidence="2">The sequence shown here is derived from an EMBL/GenBank/DDBJ whole genome shotgun (WGS) entry which is preliminary data.</text>
</comment>
<gene>
    <name evidence="2" type="ORF">PR048_003362</name>
</gene>
<organism evidence="2 3">
    <name type="scientific">Dryococelus australis</name>
    <dbReference type="NCBI Taxonomy" id="614101"/>
    <lineage>
        <taxon>Eukaryota</taxon>
        <taxon>Metazoa</taxon>
        <taxon>Ecdysozoa</taxon>
        <taxon>Arthropoda</taxon>
        <taxon>Hexapoda</taxon>
        <taxon>Insecta</taxon>
        <taxon>Pterygota</taxon>
        <taxon>Neoptera</taxon>
        <taxon>Polyneoptera</taxon>
        <taxon>Phasmatodea</taxon>
        <taxon>Verophasmatodea</taxon>
        <taxon>Anareolatae</taxon>
        <taxon>Phasmatidae</taxon>
        <taxon>Eurycanthinae</taxon>
        <taxon>Dryococelus</taxon>
    </lineage>
</organism>
<keyword evidence="3" id="KW-1185">Reference proteome</keyword>
<protein>
    <submittedName>
        <fullName evidence="2">Uncharacterized protein</fullName>
    </submittedName>
</protein>
<proteinExistence type="predicted"/>
<evidence type="ECO:0000256" key="1">
    <source>
        <dbReference type="SAM" id="MobiDB-lite"/>
    </source>
</evidence>
<sequence>MPPTTVYRKILFLCNIPYIDHQVLRRIVDILSRDKYVLLRIARPGMFNDDTTQSCGGLKWWETREYPEKTYQPTATTTVFPRCENPGNPAGNRTQFAFEGRQYSDCYTATAPNKAVTWRPLCPAVRRKPLEIERFPFPGRGASAAPFIVLASVCMTHAEERYVPTDRWALLSVPGGSCGAVASACASHQSDPGSITGRFAPGISHVGIVLDDAACRRVFSGYSRFPCPCIPAPLHPRVSLHVKFRDDGHLRVPAGKPVTRWTAYTTGDVRNLNPVLPLRLAGEHGWKPMCAERRQGMIGVLPDECFHACDPSLRLTVSERRDLDGSRLRAGMQGRGKGDIPEKTHRPAASSGTIPKIRKSGGNPAGNRTQFALVGGEQKLNTISACTRQEAKLKYRNHIRLERASQKQSSNTHKTPFDRVKRCRERKINIKASERANVDFKRARFIVNSLYKWSGDGMGKRSSLGMATISSCEGPSDSVVNQNDAAGRRVSSGSPVSPRTCIPALLHTHLASPSSALNISMLRMLDTKKLIILHLHQILFYLHALQCKNWMRSFCVLLVGLSSKSSNHVLKSFWKSFRQDATLNKLSLRAAQISPLYSIVNAEWLRMGWNPASKVKKRGSDTDDTNTHLYAYLRKQLFHKNADFPWRSRLVPQRSGVQRLWVRIPEWAKRRKRTGAGCMHGNVYRLLGGRRGCSRPTTRATAPKRQAASHINKWAGIVCAAWVPTHSRPL</sequence>
<feature type="region of interest" description="Disordered" evidence="1">
    <location>
        <begin position="329"/>
        <end position="365"/>
    </location>
</feature>
<evidence type="ECO:0000313" key="2">
    <source>
        <dbReference type="EMBL" id="KAJ8898002.1"/>
    </source>
</evidence>
<reference evidence="2 3" key="1">
    <citation type="submission" date="2023-02" db="EMBL/GenBank/DDBJ databases">
        <title>LHISI_Scaffold_Assembly.</title>
        <authorList>
            <person name="Stuart O.P."/>
            <person name="Cleave R."/>
            <person name="Magrath M.J.L."/>
            <person name="Mikheyev A.S."/>
        </authorList>
    </citation>
    <scope>NUCLEOTIDE SEQUENCE [LARGE SCALE GENOMIC DNA]</scope>
    <source>
        <strain evidence="2">Daus_M_001</strain>
        <tissue evidence="2">Leg muscle</tissue>
    </source>
</reference>
<accession>A0ABQ9IMV3</accession>
<evidence type="ECO:0000313" key="3">
    <source>
        <dbReference type="Proteomes" id="UP001159363"/>
    </source>
</evidence>
<dbReference type="Proteomes" id="UP001159363">
    <property type="component" value="Chromosome 1"/>
</dbReference>